<dbReference type="SUPFAM" id="SSF52788">
    <property type="entry name" value="Phosphotyrosine protein phosphatases I"/>
    <property type="match status" value="1"/>
</dbReference>
<gene>
    <name evidence="3" type="ordered locus">Desac_0072</name>
</gene>
<dbReference type="InterPro" id="IPR036196">
    <property type="entry name" value="Ptyr_pPase_sf"/>
</dbReference>
<evidence type="ECO:0000259" key="2">
    <source>
        <dbReference type="SMART" id="SM00226"/>
    </source>
</evidence>
<dbReference type="InterPro" id="IPR023485">
    <property type="entry name" value="Ptyr_pPase"/>
</dbReference>
<keyword evidence="1" id="KW-0059">Arsenical resistance</keyword>
<evidence type="ECO:0000313" key="3">
    <source>
        <dbReference type="EMBL" id="AEB07971.1"/>
    </source>
</evidence>
<organism evidence="3 4">
    <name type="scientific">Desulfobacca acetoxidans (strain ATCC 700848 / DSM 11109 / ASRB2)</name>
    <dbReference type="NCBI Taxonomy" id="880072"/>
    <lineage>
        <taxon>Bacteria</taxon>
        <taxon>Pseudomonadati</taxon>
        <taxon>Thermodesulfobacteriota</taxon>
        <taxon>Desulfobaccia</taxon>
        <taxon>Desulfobaccales</taxon>
        <taxon>Desulfobaccaceae</taxon>
        <taxon>Desulfobacca</taxon>
    </lineage>
</organism>
<reference evidence="4" key="2">
    <citation type="submission" date="2011-03" db="EMBL/GenBank/DDBJ databases">
        <title>The complete genome of Desulfobacca acetoxidans DSM 11109.</title>
        <authorList>
            <consortium name="US DOE Joint Genome Institute (JGI-PGF)"/>
            <person name="Lucas S."/>
            <person name="Copeland A."/>
            <person name="Lapidus A."/>
            <person name="Bruce D."/>
            <person name="Goodwin L."/>
            <person name="Pitluck S."/>
            <person name="Peters L."/>
            <person name="Kyrpides N."/>
            <person name="Mavromatis K."/>
            <person name="Ivanova N."/>
            <person name="Ovchinnikova G."/>
            <person name="Teshima H."/>
            <person name="Detter J.C."/>
            <person name="Han C."/>
            <person name="Land M."/>
            <person name="Hauser L."/>
            <person name="Markowitz V."/>
            <person name="Cheng J.-F."/>
            <person name="Hugenholtz P."/>
            <person name="Woyke T."/>
            <person name="Wu D."/>
            <person name="Spring S."/>
            <person name="Schueler E."/>
            <person name="Brambilla E."/>
            <person name="Klenk H.-P."/>
            <person name="Eisen J.A."/>
        </authorList>
    </citation>
    <scope>NUCLEOTIDE SEQUENCE [LARGE SCALE GENOMIC DNA]</scope>
    <source>
        <strain evidence="4">ATCC 700848 / DSM 11109 / ASRB2</strain>
    </source>
</reference>
<dbReference type="PANTHER" id="PTHR43428:SF1">
    <property type="entry name" value="ARSENATE REDUCTASE"/>
    <property type="match status" value="1"/>
</dbReference>
<sequence>MEQMAKPNVLILCTGNTARSQMAEAFLKKYAGESLEVFSAGYHPREINPLTLKVMAEKGLDLSGHQSKGVRDFLGKMEFRYLIIVCEVAEQTCPKNFPGVRFRVFWPFDDPAAATGSEEEKLAKFRQVRDQIDRRIQDWLHDLPRFDSHWQTCELKITTP</sequence>
<dbReference type="Pfam" id="PF01451">
    <property type="entry name" value="LMWPc"/>
    <property type="match status" value="1"/>
</dbReference>
<dbReference type="AlphaFoldDB" id="F2NJ13"/>
<feature type="domain" description="Phosphotyrosine protein phosphatase I" evidence="2">
    <location>
        <begin position="7"/>
        <end position="142"/>
    </location>
</feature>
<dbReference type="STRING" id="880072.Desac_0072"/>
<evidence type="ECO:0000256" key="1">
    <source>
        <dbReference type="ARBA" id="ARBA00022849"/>
    </source>
</evidence>
<evidence type="ECO:0000313" key="4">
    <source>
        <dbReference type="Proteomes" id="UP000000483"/>
    </source>
</evidence>
<dbReference type="GO" id="GO:0046685">
    <property type="term" value="P:response to arsenic-containing substance"/>
    <property type="evidence" value="ECO:0007669"/>
    <property type="project" value="UniProtKB-KW"/>
</dbReference>
<dbReference type="Gene3D" id="3.40.50.2300">
    <property type="match status" value="1"/>
</dbReference>
<dbReference type="Proteomes" id="UP000000483">
    <property type="component" value="Chromosome"/>
</dbReference>
<proteinExistence type="predicted"/>
<name>F2NJ13_DESAR</name>
<keyword evidence="4" id="KW-1185">Reference proteome</keyword>
<dbReference type="KEGG" id="dao:Desac_0072"/>
<dbReference type="SMART" id="SM00226">
    <property type="entry name" value="LMWPc"/>
    <property type="match status" value="1"/>
</dbReference>
<accession>F2NJ13</accession>
<dbReference type="EMBL" id="CP002629">
    <property type="protein sequence ID" value="AEB07971.1"/>
    <property type="molecule type" value="Genomic_DNA"/>
</dbReference>
<dbReference type="eggNOG" id="COG0394">
    <property type="taxonomic scope" value="Bacteria"/>
</dbReference>
<protein>
    <submittedName>
        <fullName evidence="3">Protein tyrosine phosphatase</fullName>
    </submittedName>
</protein>
<dbReference type="CDD" id="cd16345">
    <property type="entry name" value="LMWP_ArsC"/>
    <property type="match status" value="1"/>
</dbReference>
<dbReference type="PANTHER" id="PTHR43428">
    <property type="entry name" value="ARSENATE REDUCTASE"/>
    <property type="match status" value="1"/>
</dbReference>
<dbReference type="HOGENOM" id="CLU_071415_3_2_7"/>
<reference evidence="3 4" key="1">
    <citation type="journal article" date="2011" name="Stand. Genomic Sci.">
        <title>Complete genome sequence of the acetate-degrading sulfate reducer Desulfobacca acetoxidans type strain (ASRB2).</title>
        <authorList>
            <person name="Goker M."/>
            <person name="Teshima H."/>
            <person name="Lapidus A."/>
            <person name="Nolan M."/>
            <person name="Lucas S."/>
            <person name="Hammon N."/>
            <person name="Deshpande S."/>
            <person name="Cheng J.F."/>
            <person name="Tapia R."/>
            <person name="Han C."/>
            <person name="Goodwin L."/>
            <person name="Pitluck S."/>
            <person name="Huntemann M."/>
            <person name="Liolios K."/>
            <person name="Ivanova N."/>
            <person name="Pagani I."/>
            <person name="Mavromatis K."/>
            <person name="Ovchinikova G."/>
            <person name="Pati A."/>
            <person name="Chen A."/>
            <person name="Palaniappan K."/>
            <person name="Land M."/>
            <person name="Hauser L."/>
            <person name="Brambilla E.M."/>
            <person name="Rohde M."/>
            <person name="Spring S."/>
            <person name="Detter J.C."/>
            <person name="Woyke T."/>
            <person name="Bristow J."/>
            <person name="Eisen J.A."/>
            <person name="Markowitz V."/>
            <person name="Hugenholtz P."/>
            <person name="Kyrpides N.C."/>
            <person name="Klenk H.P."/>
        </authorList>
    </citation>
    <scope>NUCLEOTIDE SEQUENCE [LARGE SCALE GENOMIC DNA]</scope>
    <source>
        <strain evidence="4">ATCC 700848 / DSM 11109 / ASRB2</strain>
    </source>
</reference>